<protein>
    <submittedName>
        <fullName evidence="1">Uncharacterized protein</fullName>
    </submittedName>
</protein>
<gene>
    <name evidence="1" type="ORF">HP555_12250</name>
</gene>
<dbReference type="EMBL" id="CP054140">
    <property type="protein sequence ID" value="QQG66585.1"/>
    <property type="molecule type" value="Genomic_DNA"/>
</dbReference>
<keyword evidence="2" id="KW-1185">Reference proteome</keyword>
<proteinExistence type="predicted"/>
<organism evidence="1 2">
    <name type="scientific">Desulfobulbus oligotrophicus</name>
    <dbReference type="NCBI Taxonomy" id="1909699"/>
    <lineage>
        <taxon>Bacteria</taxon>
        <taxon>Pseudomonadati</taxon>
        <taxon>Thermodesulfobacteriota</taxon>
        <taxon>Desulfobulbia</taxon>
        <taxon>Desulfobulbales</taxon>
        <taxon>Desulfobulbaceae</taxon>
        <taxon>Desulfobulbus</taxon>
    </lineage>
</organism>
<reference evidence="1 2" key="1">
    <citation type="submission" date="2020-05" db="EMBL/GenBank/DDBJ databases">
        <title>Complete genome of Desulfobulbus oligotrophicus.</title>
        <authorList>
            <person name="Podar M."/>
        </authorList>
    </citation>
    <scope>NUCLEOTIDE SEQUENCE [LARGE SCALE GENOMIC DNA]</scope>
    <source>
        <strain evidence="1 2">Prop6</strain>
    </source>
</reference>
<name>A0A7T5VES3_9BACT</name>
<dbReference type="KEGG" id="dog:HP555_12250"/>
<accession>A0A7T5VES3</accession>
<sequence length="368" mass="40942">MEIYSSDLIDHPAWQQAWRLRCCPPDHLLTQPPNALLTEHLNICPWCQENLTMPPWPTPAPEELIIKRAKPSPGQLYTLDPQLAGWGPKARYYNPPVVLILACPDEHSVLVSQTYGDPAMAGPGDIELGSTFTGFAQPWNCYTLQQTDLDLCLGTVDKQVAPHVQHQHKAPWFDPKPGSLLWFFRHMEVETGYFFSSRAVSELITAHDNRLLTGITSINKKRMLEDLHGLPVRLPSSATATTSPLELLFRAESDLQQLPLAAADTKTQPALIFTVKNNQLTTAHTADIVLSGTDYANGLLTITGTIASLPPGNHAWLFRWHVDGQLIEPAAEHTGYDNQLFWVTFMLTPAQTRPPARLVVRLLCEPSG</sequence>
<dbReference type="Proteomes" id="UP000596092">
    <property type="component" value="Chromosome"/>
</dbReference>
<dbReference type="AlphaFoldDB" id="A0A7T5VES3"/>
<evidence type="ECO:0000313" key="1">
    <source>
        <dbReference type="EMBL" id="QQG66585.1"/>
    </source>
</evidence>
<evidence type="ECO:0000313" key="2">
    <source>
        <dbReference type="Proteomes" id="UP000596092"/>
    </source>
</evidence>
<dbReference type="RefSeq" id="WP_199262865.1">
    <property type="nucleotide sequence ID" value="NZ_CP054140.1"/>
</dbReference>